<evidence type="ECO:0000256" key="6">
    <source>
        <dbReference type="ARBA" id="ARBA00022741"/>
    </source>
</evidence>
<keyword evidence="8 12" id="KW-0067">ATP-binding</keyword>
<dbReference type="Proteomes" id="UP001429354">
    <property type="component" value="Unassembled WGS sequence"/>
</dbReference>
<proteinExistence type="inferred from homology"/>
<organism evidence="14 15">
    <name type="scientific">Pseudoxanthomonas gei</name>
    <dbReference type="NCBI Taxonomy" id="1383030"/>
    <lineage>
        <taxon>Bacteria</taxon>
        <taxon>Pseudomonadati</taxon>
        <taxon>Pseudomonadota</taxon>
        <taxon>Gammaproteobacteria</taxon>
        <taxon>Lysobacterales</taxon>
        <taxon>Lysobacteraceae</taxon>
        <taxon>Pseudoxanthomonas</taxon>
    </lineage>
</organism>
<evidence type="ECO:0000256" key="1">
    <source>
        <dbReference type="ARBA" id="ARBA00005380"/>
    </source>
</evidence>
<gene>
    <name evidence="12" type="primary">rbsK</name>
    <name evidence="14" type="ORF">DT603_05350</name>
</gene>
<keyword evidence="12" id="KW-0963">Cytoplasm</keyword>
<dbReference type="PANTHER" id="PTHR10584:SF166">
    <property type="entry name" value="RIBOKINASE"/>
    <property type="match status" value="1"/>
</dbReference>
<evidence type="ECO:0000256" key="12">
    <source>
        <dbReference type="HAMAP-Rule" id="MF_01987"/>
    </source>
</evidence>
<feature type="binding site" evidence="12">
    <location>
        <begin position="266"/>
        <end position="267"/>
    </location>
    <ligand>
        <name>ATP</name>
        <dbReference type="ChEBI" id="CHEBI:30616"/>
    </ligand>
</feature>
<keyword evidence="11 12" id="KW-0119">Carbohydrate metabolism</keyword>
<comment type="catalytic activity">
    <reaction evidence="12">
        <text>D-ribose + ATP = D-ribose 5-phosphate + ADP + H(+)</text>
        <dbReference type="Rhea" id="RHEA:13697"/>
        <dbReference type="ChEBI" id="CHEBI:15378"/>
        <dbReference type="ChEBI" id="CHEBI:30616"/>
        <dbReference type="ChEBI" id="CHEBI:47013"/>
        <dbReference type="ChEBI" id="CHEBI:78346"/>
        <dbReference type="ChEBI" id="CHEBI:456216"/>
        <dbReference type="EC" id="2.7.1.15"/>
    </reaction>
</comment>
<feature type="binding site" evidence="12">
    <location>
        <begin position="38"/>
        <end position="42"/>
    </location>
    <ligand>
        <name>substrate</name>
    </ligand>
</feature>
<dbReference type="InterPro" id="IPR002139">
    <property type="entry name" value="Ribo/fructo_kinase"/>
</dbReference>
<comment type="similarity">
    <text evidence="12">Belongs to the carbohydrate kinase PfkB family. Ribokinase subfamily.</text>
</comment>
<feature type="binding site" evidence="12">
    <location>
        <position position="261"/>
    </location>
    <ligand>
        <name>K(+)</name>
        <dbReference type="ChEBI" id="CHEBI:29103"/>
    </ligand>
</feature>
<evidence type="ECO:0000256" key="10">
    <source>
        <dbReference type="ARBA" id="ARBA00022958"/>
    </source>
</evidence>
<comment type="similarity">
    <text evidence="1">Belongs to the carbohydrate kinase pfkB family.</text>
</comment>
<comment type="cofactor">
    <cofactor evidence="12">
        <name>Mg(2+)</name>
        <dbReference type="ChEBI" id="CHEBI:18420"/>
    </cofactor>
    <text evidence="12">Requires a divalent cation, most likely magnesium in vivo, as an electrophilic catalyst to aid phosphoryl group transfer. It is the chelate of the metal and the nucleotide that is the actual substrate.</text>
</comment>
<feature type="binding site" evidence="12">
    <location>
        <position position="263"/>
    </location>
    <ligand>
        <name>K(+)</name>
        <dbReference type="ChEBI" id="CHEBI:29103"/>
    </ligand>
</feature>
<feature type="binding site" evidence="12">
    <location>
        <begin position="227"/>
        <end position="232"/>
    </location>
    <ligand>
        <name>ATP</name>
        <dbReference type="ChEBI" id="CHEBI:30616"/>
    </ligand>
</feature>
<feature type="binding site" evidence="12">
    <location>
        <position position="299"/>
    </location>
    <ligand>
        <name>K(+)</name>
        <dbReference type="ChEBI" id="CHEBI:29103"/>
    </ligand>
</feature>
<keyword evidence="9 12" id="KW-0460">Magnesium</keyword>
<dbReference type="InterPro" id="IPR029056">
    <property type="entry name" value="Ribokinase-like"/>
</dbReference>
<dbReference type="InterPro" id="IPR002173">
    <property type="entry name" value="Carboh/pur_kinase_PfkB_CS"/>
</dbReference>
<dbReference type="EC" id="2.7.1.15" evidence="2 12"/>
<evidence type="ECO:0000256" key="8">
    <source>
        <dbReference type="ARBA" id="ARBA00022840"/>
    </source>
</evidence>
<evidence type="ECO:0000256" key="3">
    <source>
        <dbReference type="ARBA" id="ARBA00016943"/>
    </source>
</evidence>
<evidence type="ECO:0000256" key="4">
    <source>
        <dbReference type="ARBA" id="ARBA00022679"/>
    </source>
</evidence>
<dbReference type="PRINTS" id="PR00990">
    <property type="entry name" value="RIBOKINASE"/>
</dbReference>
<feature type="binding site" evidence="12">
    <location>
        <position position="302"/>
    </location>
    <ligand>
        <name>K(+)</name>
        <dbReference type="ChEBI" id="CHEBI:29103"/>
    </ligand>
</feature>
<accession>A0ABX0ADE5</accession>
<dbReference type="CDD" id="cd01174">
    <property type="entry name" value="ribokinase"/>
    <property type="match status" value="1"/>
</dbReference>
<evidence type="ECO:0000313" key="14">
    <source>
        <dbReference type="EMBL" id="NDK38266.1"/>
    </source>
</evidence>
<name>A0ABX0ADE5_9GAMM</name>
<keyword evidence="15" id="KW-1185">Reference proteome</keyword>
<dbReference type="InterPro" id="IPR011611">
    <property type="entry name" value="PfkB_dom"/>
</dbReference>
<evidence type="ECO:0000259" key="13">
    <source>
        <dbReference type="Pfam" id="PF00294"/>
    </source>
</evidence>
<dbReference type="Pfam" id="PF00294">
    <property type="entry name" value="PfkB"/>
    <property type="match status" value="1"/>
</dbReference>
<feature type="domain" description="Carbohydrate kinase PfkB" evidence="13">
    <location>
        <begin position="1"/>
        <end position="310"/>
    </location>
</feature>
<comment type="function">
    <text evidence="12">Catalyzes the phosphorylation of ribose at O-5 in a reaction requiring ATP and magnesium. The resulting D-ribose-5-phosphate can then be used either for sythesis of nucleotides, histidine, and tryptophan, or as a component of the pentose phosphate pathway.</text>
</comment>
<reference evidence="14 15" key="1">
    <citation type="submission" date="2018-07" db="EMBL/GenBank/DDBJ databases">
        <title>Whole genome Sequencing of Pseudoxanthomonas gei KCTC 32298 (T).</title>
        <authorList>
            <person name="Kumar S."/>
            <person name="Bansal K."/>
            <person name="Kaur A."/>
            <person name="Patil P."/>
            <person name="Sharma S."/>
            <person name="Patil P.B."/>
        </authorList>
    </citation>
    <scope>NUCLEOTIDE SEQUENCE [LARGE SCALE GENOMIC DNA]</scope>
    <source>
        <strain evidence="14 15">KCTC 32298</strain>
    </source>
</reference>
<dbReference type="HAMAP" id="MF_01987">
    <property type="entry name" value="Ribokinase"/>
    <property type="match status" value="1"/>
</dbReference>
<dbReference type="PANTHER" id="PTHR10584">
    <property type="entry name" value="SUGAR KINASE"/>
    <property type="match status" value="1"/>
</dbReference>
<evidence type="ECO:0000256" key="9">
    <source>
        <dbReference type="ARBA" id="ARBA00022842"/>
    </source>
</evidence>
<feature type="binding site" evidence="12">
    <location>
        <position position="293"/>
    </location>
    <ligand>
        <name>ATP</name>
        <dbReference type="ChEBI" id="CHEBI:30616"/>
    </ligand>
</feature>
<evidence type="ECO:0000256" key="5">
    <source>
        <dbReference type="ARBA" id="ARBA00022723"/>
    </source>
</evidence>
<feature type="binding site" evidence="12">
    <location>
        <position position="304"/>
    </location>
    <ligand>
        <name>K(+)</name>
        <dbReference type="ChEBI" id="CHEBI:29103"/>
    </ligand>
</feature>
<comment type="pathway">
    <text evidence="12">Carbohydrate metabolism; D-ribose degradation; D-ribose 5-phosphate from beta-D-ribopyranose: step 2/2.</text>
</comment>
<sequence>MSRVVVAGSFNVDHVWQCEALPAPGATIAGSYASGPGGKGFNQAIAAARAGAGTAFICALGDDLGGVLARSLAAADGIDLRDLVSGLPTGTAGIYVDTRGRNTIVIGAGANASLTPDFIALQGELLAAAGAVLVQLESPIESMLATLKAARDARVITLLNPAPANAPTSTELLALADILTPNETEFANLVGRHIGEKIEADDVGITDGASLHALCRELLAHGTVVVTLGSGGVYVSHADNSLRDDAKPYYRVAAEAAEAIDTTGAGDAFNGALAASLASQVAMPFIEHVRFANRYAALSTEHAGAALSMPRHADVLARFGDAIA</sequence>
<keyword evidence="6 12" id="KW-0547">Nucleotide-binding</keyword>
<feature type="active site" description="Proton acceptor" evidence="12">
    <location>
        <position position="267"/>
    </location>
</feature>
<feature type="binding site" evidence="12">
    <location>
        <position position="182"/>
    </location>
    <ligand>
        <name>ATP</name>
        <dbReference type="ChEBI" id="CHEBI:30616"/>
    </ligand>
</feature>
<feature type="binding site" evidence="12">
    <location>
        <position position="308"/>
    </location>
    <ligand>
        <name>K(+)</name>
        <dbReference type="ChEBI" id="CHEBI:29103"/>
    </ligand>
</feature>
<comment type="subunit">
    <text evidence="12">Homodimer.</text>
</comment>
<comment type="caution">
    <text evidence="12">Lacks conserved residue(s) required for the propagation of feature annotation.</text>
</comment>
<evidence type="ECO:0000256" key="11">
    <source>
        <dbReference type="ARBA" id="ARBA00023277"/>
    </source>
</evidence>
<protein>
    <recommendedName>
        <fullName evidence="3 12">Ribokinase</fullName>
        <shortName evidence="12">RK</shortName>
        <ecNumber evidence="2 12">2.7.1.15</ecNumber>
    </recommendedName>
</protein>
<keyword evidence="4 12" id="KW-0808">Transferase</keyword>
<feature type="binding site" evidence="12">
    <location>
        <position position="267"/>
    </location>
    <ligand>
        <name>substrate</name>
    </ligand>
</feature>
<feature type="binding site" evidence="12">
    <location>
        <position position="137"/>
    </location>
    <ligand>
        <name>substrate</name>
    </ligand>
</feature>
<evidence type="ECO:0000256" key="2">
    <source>
        <dbReference type="ARBA" id="ARBA00012035"/>
    </source>
</evidence>
<comment type="activity regulation">
    <text evidence="12">Activated by a monovalent cation that binds near, but not in, the active site. The most likely occupant of the site in vivo is potassium. Ion binding induces a conformational change that may alter substrate affinity.</text>
</comment>
<feature type="binding site" evidence="12">
    <location>
        <begin position="11"/>
        <end position="13"/>
    </location>
    <ligand>
        <name>substrate</name>
    </ligand>
</feature>
<dbReference type="InterPro" id="IPR011877">
    <property type="entry name" value="Ribokinase"/>
</dbReference>
<evidence type="ECO:0000313" key="15">
    <source>
        <dbReference type="Proteomes" id="UP001429354"/>
    </source>
</evidence>
<dbReference type="RefSeq" id="WP_162348837.1">
    <property type="nucleotide sequence ID" value="NZ_QOVG01000003.1"/>
</dbReference>
<dbReference type="EMBL" id="QOVG01000003">
    <property type="protein sequence ID" value="NDK38266.1"/>
    <property type="molecule type" value="Genomic_DNA"/>
</dbReference>
<comment type="subcellular location">
    <subcellularLocation>
        <location evidence="12">Cytoplasm</location>
    </subcellularLocation>
</comment>
<keyword evidence="5 12" id="KW-0479">Metal-binding</keyword>
<keyword evidence="7 12" id="KW-0418">Kinase</keyword>
<dbReference type="SUPFAM" id="SSF53613">
    <property type="entry name" value="Ribokinase-like"/>
    <property type="match status" value="1"/>
</dbReference>
<dbReference type="PROSITE" id="PS00584">
    <property type="entry name" value="PFKB_KINASES_2"/>
    <property type="match status" value="1"/>
</dbReference>
<keyword evidence="10 12" id="KW-0630">Potassium</keyword>
<comment type="caution">
    <text evidence="14">The sequence shown here is derived from an EMBL/GenBank/DDBJ whole genome shotgun (WGS) entry which is preliminary data.</text>
</comment>
<dbReference type="Gene3D" id="3.40.1190.20">
    <property type="match status" value="1"/>
</dbReference>
<evidence type="ECO:0000256" key="7">
    <source>
        <dbReference type="ARBA" id="ARBA00022777"/>
    </source>
</evidence>